<feature type="compositionally biased region" description="Basic and acidic residues" evidence="1">
    <location>
        <begin position="221"/>
        <end position="234"/>
    </location>
</feature>
<evidence type="ECO:0000313" key="4">
    <source>
        <dbReference type="Proteomes" id="UP000000759"/>
    </source>
</evidence>
<feature type="compositionally biased region" description="Basic and acidic residues" evidence="1">
    <location>
        <begin position="135"/>
        <end position="146"/>
    </location>
</feature>
<evidence type="ECO:0000256" key="2">
    <source>
        <dbReference type="SAM" id="Phobius"/>
    </source>
</evidence>
<reference evidence="4" key="2">
    <citation type="submission" date="2008-08" db="EMBL/GenBank/DDBJ databases">
        <authorList>
            <consortium name="Diatom Consortium"/>
            <person name="Grigoriev I."/>
            <person name="Grimwood J."/>
            <person name="Kuo A."/>
            <person name="Otillar R.P."/>
            <person name="Salamov A."/>
            <person name="Detter J.C."/>
            <person name="Lindquist E."/>
            <person name="Shapiro H."/>
            <person name="Lucas S."/>
            <person name="Glavina del Rio T."/>
            <person name="Pitluck S."/>
            <person name="Rokhsar D."/>
            <person name="Bowler C."/>
        </authorList>
    </citation>
    <scope>GENOME REANNOTATION</scope>
    <source>
        <strain evidence="4">CCAP 1055/1</strain>
    </source>
</reference>
<feature type="compositionally biased region" description="Basic and acidic residues" evidence="1">
    <location>
        <begin position="77"/>
        <end position="87"/>
    </location>
</feature>
<sequence length="527" mass="57850">MSAIPEDESSAEEELERMLLEAERLANQMRSASSPSTRHTNSNNSNTTTTNNDNSRPPRNGLSLSSAAAVASRNQTRRYDDEQDSRSDVVSLTSLASSQDLGMLLRDVTPQAYQDNEDNDNDEEDSALSYPNGSENDHDHDNDDGHSSVLSSTTSIDPSTPSRESHPDIDAAVRAARKMQQALQALGASDAQAPVSPSYEKPSPAQTDRTVSPVESPSASDPHHKNDSSNHQHSNDIQWEPFDPPREEDDDFVPLQDYSHTAKTANPHEGLPSSPHTPVSVPPRVKQVDAGGVLWERVDYCNNNDDDYVPLKDYSRNNMNNSTSNRNHNTPTKRPAVVDRRVATTSAKLRSRARRRQMTVALLLAITLVVSTAYYFLRHYQNVTSTPLTRPSPPGSTASTTITSNATKVDSIESPEGPLGVTANGNGNVDNASAHILPVRVAAVDTGREPAVVTLERDQHKRDTRVTPTAFQSHRRSHPASAASEPPPKARGDDRCHVPMGWLLWEHCDPHTKRSERLESLLQAMLQ</sequence>
<feature type="compositionally biased region" description="Low complexity" evidence="1">
    <location>
        <begin position="33"/>
        <end position="72"/>
    </location>
</feature>
<evidence type="ECO:0000313" key="3">
    <source>
        <dbReference type="EMBL" id="EEC47375.1"/>
    </source>
</evidence>
<dbReference type="PaxDb" id="2850-Phatr47216"/>
<feature type="compositionally biased region" description="Acidic residues" evidence="1">
    <location>
        <begin position="115"/>
        <end position="126"/>
    </location>
</feature>
<accession>B7G2V9</accession>
<dbReference type="OMA" id="NNDTHND"/>
<feature type="compositionally biased region" description="Polar residues" evidence="1">
    <location>
        <begin position="88"/>
        <end position="100"/>
    </location>
</feature>
<gene>
    <name evidence="3" type="ORF">PHATRDRAFT_47216</name>
</gene>
<feature type="region of interest" description="Disordered" evidence="1">
    <location>
        <begin position="456"/>
        <end position="494"/>
    </location>
</feature>
<proteinExistence type="predicted"/>
<feature type="compositionally biased region" description="Polar residues" evidence="1">
    <location>
        <begin position="204"/>
        <end position="219"/>
    </location>
</feature>
<organism evidence="3 4">
    <name type="scientific">Phaeodactylum tricornutum (strain CCAP 1055/1)</name>
    <dbReference type="NCBI Taxonomy" id="556484"/>
    <lineage>
        <taxon>Eukaryota</taxon>
        <taxon>Sar</taxon>
        <taxon>Stramenopiles</taxon>
        <taxon>Ochrophyta</taxon>
        <taxon>Bacillariophyta</taxon>
        <taxon>Bacillariophyceae</taxon>
        <taxon>Bacillariophycidae</taxon>
        <taxon>Naviculales</taxon>
        <taxon>Phaeodactylaceae</taxon>
        <taxon>Phaeodactylum</taxon>
    </lineage>
</organism>
<dbReference type="InParanoid" id="B7G2V9"/>
<dbReference type="GeneID" id="7202197"/>
<protein>
    <submittedName>
        <fullName evidence="3">Uncharacterized protein</fullName>
    </submittedName>
</protein>
<reference evidence="3 4" key="1">
    <citation type="journal article" date="2008" name="Nature">
        <title>The Phaeodactylum genome reveals the evolutionary history of diatom genomes.</title>
        <authorList>
            <person name="Bowler C."/>
            <person name="Allen A.E."/>
            <person name="Badger J.H."/>
            <person name="Grimwood J."/>
            <person name="Jabbari K."/>
            <person name="Kuo A."/>
            <person name="Maheswari U."/>
            <person name="Martens C."/>
            <person name="Maumus F."/>
            <person name="Otillar R.P."/>
            <person name="Rayko E."/>
            <person name="Salamov A."/>
            <person name="Vandepoele K."/>
            <person name="Beszteri B."/>
            <person name="Gruber A."/>
            <person name="Heijde M."/>
            <person name="Katinka M."/>
            <person name="Mock T."/>
            <person name="Valentin K."/>
            <person name="Verret F."/>
            <person name="Berges J.A."/>
            <person name="Brownlee C."/>
            <person name="Cadoret J.P."/>
            <person name="Chiovitti A."/>
            <person name="Choi C.J."/>
            <person name="Coesel S."/>
            <person name="De Martino A."/>
            <person name="Detter J.C."/>
            <person name="Durkin C."/>
            <person name="Falciatore A."/>
            <person name="Fournet J."/>
            <person name="Haruta M."/>
            <person name="Huysman M.J."/>
            <person name="Jenkins B.D."/>
            <person name="Jiroutova K."/>
            <person name="Jorgensen R.E."/>
            <person name="Joubert Y."/>
            <person name="Kaplan A."/>
            <person name="Kroger N."/>
            <person name="Kroth P.G."/>
            <person name="La Roche J."/>
            <person name="Lindquist E."/>
            <person name="Lommer M."/>
            <person name="Martin-Jezequel V."/>
            <person name="Lopez P.J."/>
            <person name="Lucas S."/>
            <person name="Mangogna M."/>
            <person name="McGinnis K."/>
            <person name="Medlin L.K."/>
            <person name="Montsant A."/>
            <person name="Oudot-Le Secq M.P."/>
            <person name="Napoli C."/>
            <person name="Obornik M."/>
            <person name="Parker M.S."/>
            <person name="Petit J.L."/>
            <person name="Porcel B.M."/>
            <person name="Poulsen N."/>
            <person name="Robison M."/>
            <person name="Rychlewski L."/>
            <person name="Rynearson T.A."/>
            <person name="Schmutz J."/>
            <person name="Shapiro H."/>
            <person name="Siaut M."/>
            <person name="Stanley M."/>
            <person name="Sussman M.R."/>
            <person name="Taylor A.R."/>
            <person name="Vardi A."/>
            <person name="von Dassow P."/>
            <person name="Vyverman W."/>
            <person name="Willis A."/>
            <person name="Wyrwicz L.S."/>
            <person name="Rokhsar D.S."/>
            <person name="Weissenbach J."/>
            <person name="Armbrust E.V."/>
            <person name="Green B.R."/>
            <person name="Van de Peer Y."/>
            <person name="Grigoriev I.V."/>
        </authorList>
    </citation>
    <scope>NUCLEOTIDE SEQUENCE [LARGE SCALE GENOMIC DNA]</scope>
    <source>
        <strain evidence="3 4">CCAP 1055/1</strain>
    </source>
</reference>
<feature type="compositionally biased region" description="Low complexity" evidence="1">
    <location>
        <begin position="272"/>
        <end position="284"/>
    </location>
</feature>
<dbReference type="RefSeq" id="XP_002181452.1">
    <property type="nucleotide sequence ID" value="XM_002181416.1"/>
</dbReference>
<dbReference type="EMBL" id="CM000614">
    <property type="protein sequence ID" value="EEC47375.1"/>
    <property type="molecule type" value="Genomic_DNA"/>
</dbReference>
<keyword evidence="2" id="KW-0812">Transmembrane</keyword>
<dbReference type="Proteomes" id="UP000000759">
    <property type="component" value="Chromosome 12"/>
</dbReference>
<feature type="transmembrane region" description="Helical" evidence="2">
    <location>
        <begin position="358"/>
        <end position="377"/>
    </location>
</feature>
<name>B7G2V9_PHATC</name>
<feature type="compositionally biased region" description="Low complexity" evidence="1">
    <location>
        <begin position="147"/>
        <end position="162"/>
    </location>
</feature>
<feature type="compositionally biased region" description="Basic and acidic residues" evidence="1">
    <location>
        <begin position="456"/>
        <end position="465"/>
    </location>
</feature>
<evidence type="ECO:0000256" key="1">
    <source>
        <dbReference type="SAM" id="MobiDB-lite"/>
    </source>
</evidence>
<dbReference type="HOGENOM" id="CLU_517290_0_0_1"/>
<keyword evidence="2" id="KW-1133">Transmembrane helix</keyword>
<feature type="region of interest" description="Disordered" evidence="1">
    <location>
        <begin position="22"/>
        <end position="284"/>
    </location>
</feature>
<dbReference type="AlphaFoldDB" id="B7G2V9"/>
<keyword evidence="4" id="KW-1185">Reference proteome</keyword>
<keyword evidence="2" id="KW-0472">Membrane</keyword>
<dbReference type="KEGG" id="pti:PHATRDRAFT_47216"/>